<evidence type="ECO:0000259" key="9">
    <source>
        <dbReference type="Pfam" id="PF01061"/>
    </source>
</evidence>
<dbReference type="RefSeq" id="WP_091026901.1">
    <property type="nucleotide sequence ID" value="NZ_BKAE01000016.1"/>
</dbReference>
<dbReference type="GO" id="GO:0140359">
    <property type="term" value="F:ABC-type transporter activity"/>
    <property type="evidence" value="ECO:0007669"/>
    <property type="project" value="InterPro"/>
</dbReference>
<feature type="domain" description="ABC-2 type transporter transmembrane" evidence="9">
    <location>
        <begin position="30"/>
        <end position="218"/>
    </location>
</feature>
<feature type="transmembrane region" description="Helical" evidence="8">
    <location>
        <begin position="158"/>
        <end position="179"/>
    </location>
</feature>
<evidence type="ECO:0000256" key="8">
    <source>
        <dbReference type="SAM" id="Phobius"/>
    </source>
</evidence>
<dbReference type="GO" id="GO:0005886">
    <property type="term" value="C:plasma membrane"/>
    <property type="evidence" value="ECO:0007669"/>
    <property type="project" value="UniProtKB-SubCell"/>
</dbReference>
<gene>
    <name evidence="10" type="ORF">SAMN05192576_0174</name>
</gene>
<sequence>MTEHVPVAEQPLAPPSASNGLLGVFGRRYLLRLLVRREISARYQGSFLGLLWSYINPLSQFFIFWFVMGKIIGMGDKAENYPVHVFAGLIIVHFFVETFNAGTRSIVRNKALVKKMAMPREMFPVASMLVSLFHVGPQLVILLVACLATGWAPDPVGMVAGLLALGIVMFLGTSLALLFSTANVFFRDFSSAVSIMTNFVRFGVPMIYPYTLVADRFAGHTELYLANPIADAVLLMQRAFWTGTTDDPAATALVHLPDHLLSRGAIALGASVVMLVIAQLVFSRLENKIPERL</sequence>
<comment type="similarity">
    <text evidence="2">Belongs to the ABC-2 integral membrane protein family.</text>
</comment>
<evidence type="ECO:0000256" key="7">
    <source>
        <dbReference type="ARBA" id="ARBA00023136"/>
    </source>
</evidence>
<keyword evidence="3" id="KW-0813">Transport</keyword>
<organism evidence="10 11">
    <name type="scientific">Nocardioides szechwanensis</name>
    <dbReference type="NCBI Taxonomy" id="1005944"/>
    <lineage>
        <taxon>Bacteria</taxon>
        <taxon>Bacillati</taxon>
        <taxon>Actinomycetota</taxon>
        <taxon>Actinomycetes</taxon>
        <taxon>Propionibacteriales</taxon>
        <taxon>Nocardioidaceae</taxon>
        <taxon>Nocardioides</taxon>
    </lineage>
</organism>
<feature type="transmembrane region" description="Helical" evidence="8">
    <location>
        <begin position="260"/>
        <end position="282"/>
    </location>
</feature>
<comment type="subcellular location">
    <subcellularLocation>
        <location evidence="1">Cell inner membrane</location>
        <topology evidence="1">Multi-pass membrane protein</topology>
    </subcellularLocation>
</comment>
<evidence type="ECO:0000256" key="6">
    <source>
        <dbReference type="ARBA" id="ARBA00022989"/>
    </source>
</evidence>
<dbReference type="Pfam" id="PF01061">
    <property type="entry name" value="ABC2_membrane"/>
    <property type="match status" value="1"/>
</dbReference>
<feature type="transmembrane region" description="Helical" evidence="8">
    <location>
        <begin position="81"/>
        <end position="102"/>
    </location>
</feature>
<evidence type="ECO:0000313" key="10">
    <source>
        <dbReference type="EMBL" id="SDO63021.1"/>
    </source>
</evidence>
<proteinExistence type="inferred from homology"/>
<dbReference type="InterPro" id="IPR013525">
    <property type="entry name" value="ABC2_TM"/>
</dbReference>
<name>A0A1H0L4W2_9ACTN</name>
<evidence type="ECO:0000256" key="3">
    <source>
        <dbReference type="ARBA" id="ARBA00022448"/>
    </source>
</evidence>
<protein>
    <submittedName>
        <fullName evidence="10">ABC-2 type transport system permease protein</fullName>
    </submittedName>
</protein>
<evidence type="ECO:0000256" key="4">
    <source>
        <dbReference type="ARBA" id="ARBA00022475"/>
    </source>
</evidence>
<dbReference type="Proteomes" id="UP000199004">
    <property type="component" value="Unassembled WGS sequence"/>
</dbReference>
<keyword evidence="4" id="KW-1003">Cell membrane</keyword>
<evidence type="ECO:0000256" key="5">
    <source>
        <dbReference type="ARBA" id="ARBA00022692"/>
    </source>
</evidence>
<feature type="transmembrane region" description="Helical" evidence="8">
    <location>
        <begin position="123"/>
        <end position="152"/>
    </location>
</feature>
<dbReference type="EMBL" id="FNIC01000011">
    <property type="protein sequence ID" value="SDO63021.1"/>
    <property type="molecule type" value="Genomic_DNA"/>
</dbReference>
<dbReference type="PANTHER" id="PTHR30413">
    <property type="entry name" value="INNER MEMBRANE TRANSPORT PERMEASE"/>
    <property type="match status" value="1"/>
</dbReference>
<keyword evidence="7 8" id="KW-0472">Membrane</keyword>
<evidence type="ECO:0000256" key="1">
    <source>
        <dbReference type="ARBA" id="ARBA00004429"/>
    </source>
</evidence>
<dbReference type="AlphaFoldDB" id="A0A1H0L4W2"/>
<evidence type="ECO:0000256" key="2">
    <source>
        <dbReference type="ARBA" id="ARBA00007783"/>
    </source>
</evidence>
<reference evidence="10 11" key="1">
    <citation type="submission" date="2016-10" db="EMBL/GenBank/DDBJ databases">
        <authorList>
            <person name="de Groot N.N."/>
        </authorList>
    </citation>
    <scope>NUCLEOTIDE SEQUENCE [LARGE SCALE GENOMIC DNA]</scope>
    <source>
        <strain evidence="10 11">CGMCC 1.11147</strain>
    </source>
</reference>
<accession>A0A1H0L4W2</accession>
<dbReference type="GO" id="GO:0015920">
    <property type="term" value="P:lipopolysaccharide transport"/>
    <property type="evidence" value="ECO:0007669"/>
    <property type="project" value="TreeGrafter"/>
</dbReference>
<keyword evidence="5 8" id="KW-0812">Transmembrane</keyword>
<dbReference type="PANTHER" id="PTHR30413:SF8">
    <property type="entry name" value="TRANSPORT PERMEASE PROTEIN"/>
    <property type="match status" value="1"/>
</dbReference>
<feature type="transmembrane region" description="Helical" evidence="8">
    <location>
        <begin position="191"/>
        <end position="210"/>
    </location>
</feature>
<dbReference type="OrthoDB" id="9789409at2"/>
<keyword evidence="6 8" id="KW-1133">Transmembrane helix</keyword>
<dbReference type="STRING" id="1005944.SAMN05192576_0174"/>
<evidence type="ECO:0000313" key="11">
    <source>
        <dbReference type="Proteomes" id="UP000199004"/>
    </source>
</evidence>
<feature type="transmembrane region" description="Helical" evidence="8">
    <location>
        <begin position="47"/>
        <end position="69"/>
    </location>
</feature>
<keyword evidence="11" id="KW-1185">Reference proteome</keyword>